<feature type="transmembrane region" description="Helical" evidence="5">
    <location>
        <begin position="108"/>
        <end position="130"/>
    </location>
</feature>
<evidence type="ECO:0000256" key="2">
    <source>
        <dbReference type="ARBA" id="ARBA00022692"/>
    </source>
</evidence>
<dbReference type="PANTHER" id="PTHR23518">
    <property type="entry name" value="C-METHYLTRANSFERASE"/>
    <property type="match status" value="1"/>
</dbReference>
<feature type="transmembrane region" description="Helical" evidence="5">
    <location>
        <begin position="374"/>
        <end position="394"/>
    </location>
</feature>
<keyword evidence="4 5" id="KW-0472">Membrane</keyword>
<dbReference type="InterPro" id="IPR011701">
    <property type="entry name" value="MFS"/>
</dbReference>
<dbReference type="InterPro" id="IPR005829">
    <property type="entry name" value="Sugar_transporter_CS"/>
</dbReference>
<dbReference type="EMBL" id="AP027151">
    <property type="protein sequence ID" value="BDV41845.1"/>
    <property type="molecule type" value="Genomic_DNA"/>
</dbReference>
<feature type="transmembrane region" description="Helical" evidence="5">
    <location>
        <begin position="142"/>
        <end position="160"/>
    </location>
</feature>
<evidence type="ECO:0000256" key="3">
    <source>
        <dbReference type="ARBA" id="ARBA00022989"/>
    </source>
</evidence>
<sequence>MAGAPVRHDRQPSAARLLLTCCVISFGCFFGSYMRIPVVPLFAISLGADSVQVGLINGAFMLMAGLLSIPSGLVSDRLGRRLPLLGGLTLLAGSSFLLYWSSSPLQMAGIYLLFGVGLSAFSPTLMSYVADVTPPEVLGQAFGWYTMALYGGMTIGPAAGGLLGKALGLRQVFLVSGGLIFVMFWVALFFLPAPPGGRSGRTARPAVLPALRTLAENRPFLACMLATFGTCTGFGMFVTFMPLYIRSLGMNSGHVGLVFAAQALANALSRLPFGRLSDRVADRSVFVTGGAALFALALASFGLCHTVVPLMAAAALLGASMGVAFTAVGVLIADVVPRQLRGLAMGGYNTCVYAGMMLSAAGMGPIVRESGFRTAFFLNCGICLLVALGFYRLFRRQPARVTAGWGQP</sequence>
<keyword evidence="3 5" id="KW-1133">Transmembrane helix</keyword>
<dbReference type="RefSeq" id="WP_282001928.1">
    <property type="nucleotide sequence ID" value="NZ_AP027151.1"/>
</dbReference>
<evidence type="ECO:0000313" key="8">
    <source>
        <dbReference type="Proteomes" id="UP001317705"/>
    </source>
</evidence>
<dbReference type="SUPFAM" id="SSF103473">
    <property type="entry name" value="MFS general substrate transporter"/>
    <property type="match status" value="1"/>
</dbReference>
<dbReference type="PROSITE" id="PS50850">
    <property type="entry name" value="MFS"/>
    <property type="match status" value="1"/>
</dbReference>
<name>A0ABM8EHE4_9BACT</name>
<dbReference type="CDD" id="cd17325">
    <property type="entry name" value="MFS_MdtG_SLC18_like"/>
    <property type="match status" value="1"/>
</dbReference>
<evidence type="ECO:0000256" key="5">
    <source>
        <dbReference type="SAM" id="Phobius"/>
    </source>
</evidence>
<feature type="domain" description="Major facilitator superfamily (MFS) profile" evidence="6">
    <location>
        <begin position="17"/>
        <end position="398"/>
    </location>
</feature>
<keyword evidence="2 5" id="KW-0812">Transmembrane</keyword>
<feature type="transmembrane region" description="Helical" evidence="5">
    <location>
        <begin position="314"/>
        <end position="336"/>
    </location>
</feature>
<dbReference type="Proteomes" id="UP001317705">
    <property type="component" value="Chromosome"/>
</dbReference>
<feature type="transmembrane region" description="Helical" evidence="5">
    <location>
        <begin position="220"/>
        <end position="245"/>
    </location>
</feature>
<dbReference type="PROSITE" id="PS51257">
    <property type="entry name" value="PROKAR_LIPOPROTEIN"/>
    <property type="match status" value="1"/>
</dbReference>
<evidence type="ECO:0000256" key="4">
    <source>
        <dbReference type="ARBA" id="ARBA00023136"/>
    </source>
</evidence>
<dbReference type="PANTHER" id="PTHR23518:SF2">
    <property type="entry name" value="MAJOR FACILITATOR SUPERFAMILY TRANSPORTER"/>
    <property type="match status" value="1"/>
</dbReference>
<evidence type="ECO:0000256" key="1">
    <source>
        <dbReference type="ARBA" id="ARBA00004141"/>
    </source>
</evidence>
<feature type="transmembrane region" description="Helical" evidence="5">
    <location>
        <begin position="251"/>
        <end position="273"/>
    </location>
</feature>
<keyword evidence="8" id="KW-1185">Reference proteome</keyword>
<dbReference type="PROSITE" id="PS00216">
    <property type="entry name" value="SUGAR_TRANSPORT_1"/>
    <property type="match status" value="1"/>
</dbReference>
<organism evidence="7 8">
    <name type="scientific">Geotalea uraniireducens</name>
    <dbReference type="NCBI Taxonomy" id="351604"/>
    <lineage>
        <taxon>Bacteria</taxon>
        <taxon>Pseudomonadati</taxon>
        <taxon>Thermodesulfobacteriota</taxon>
        <taxon>Desulfuromonadia</taxon>
        <taxon>Geobacterales</taxon>
        <taxon>Geobacteraceae</taxon>
        <taxon>Geotalea</taxon>
    </lineage>
</organism>
<dbReference type="Pfam" id="PF07690">
    <property type="entry name" value="MFS_1"/>
    <property type="match status" value="1"/>
</dbReference>
<feature type="transmembrane region" description="Helical" evidence="5">
    <location>
        <begin position="17"/>
        <end position="36"/>
    </location>
</feature>
<evidence type="ECO:0000313" key="7">
    <source>
        <dbReference type="EMBL" id="BDV41845.1"/>
    </source>
</evidence>
<feature type="transmembrane region" description="Helical" evidence="5">
    <location>
        <begin position="82"/>
        <end position="102"/>
    </location>
</feature>
<feature type="transmembrane region" description="Helical" evidence="5">
    <location>
        <begin position="56"/>
        <end position="75"/>
    </location>
</feature>
<evidence type="ECO:0000259" key="6">
    <source>
        <dbReference type="PROSITE" id="PS50850"/>
    </source>
</evidence>
<protein>
    <submittedName>
        <fullName evidence="7">MFS transporter</fullName>
    </submittedName>
</protein>
<feature type="transmembrane region" description="Helical" evidence="5">
    <location>
        <begin position="172"/>
        <end position="191"/>
    </location>
</feature>
<dbReference type="InterPro" id="IPR020846">
    <property type="entry name" value="MFS_dom"/>
</dbReference>
<feature type="transmembrane region" description="Helical" evidence="5">
    <location>
        <begin position="348"/>
        <end position="368"/>
    </location>
</feature>
<comment type="subcellular location">
    <subcellularLocation>
        <location evidence="1">Membrane</location>
        <topology evidence="1">Multi-pass membrane protein</topology>
    </subcellularLocation>
</comment>
<accession>A0ABM8EHE4</accession>
<feature type="transmembrane region" description="Helical" evidence="5">
    <location>
        <begin position="285"/>
        <end position="308"/>
    </location>
</feature>
<dbReference type="Gene3D" id="1.20.1250.20">
    <property type="entry name" value="MFS general substrate transporter like domains"/>
    <property type="match status" value="2"/>
</dbReference>
<proteinExistence type="predicted"/>
<gene>
    <name evidence="7" type="ORF">GURASL_07680</name>
</gene>
<dbReference type="InterPro" id="IPR036259">
    <property type="entry name" value="MFS_trans_sf"/>
</dbReference>
<reference evidence="7 8" key="1">
    <citation type="submission" date="2022-12" db="EMBL/GenBank/DDBJ databases">
        <title>Polyphasic characterization of Geotalea uranireducens NIT-SL11 newly isolated from a complex of sewage sludge and microbially reduced graphene oxide.</title>
        <authorList>
            <person name="Xie L."/>
            <person name="Yoshida N."/>
            <person name="Meng L."/>
        </authorList>
    </citation>
    <scope>NUCLEOTIDE SEQUENCE [LARGE SCALE GENOMIC DNA]</scope>
    <source>
        <strain evidence="7 8">NIT-SL11</strain>
    </source>
</reference>